<keyword evidence="2" id="KW-1185">Reference proteome</keyword>
<organism evidence="1 2">
    <name type="scientific">Rhododendron molle</name>
    <name type="common">Chinese azalea</name>
    <name type="synonym">Azalea mollis</name>
    <dbReference type="NCBI Taxonomy" id="49168"/>
    <lineage>
        <taxon>Eukaryota</taxon>
        <taxon>Viridiplantae</taxon>
        <taxon>Streptophyta</taxon>
        <taxon>Embryophyta</taxon>
        <taxon>Tracheophyta</taxon>
        <taxon>Spermatophyta</taxon>
        <taxon>Magnoliopsida</taxon>
        <taxon>eudicotyledons</taxon>
        <taxon>Gunneridae</taxon>
        <taxon>Pentapetalae</taxon>
        <taxon>asterids</taxon>
        <taxon>Ericales</taxon>
        <taxon>Ericaceae</taxon>
        <taxon>Ericoideae</taxon>
        <taxon>Rhodoreae</taxon>
        <taxon>Rhododendron</taxon>
    </lineage>
</organism>
<evidence type="ECO:0000313" key="1">
    <source>
        <dbReference type="EMBL" id="KAI8545428.1"/>
    </source>
</evidence>
<name>A0ACC0MYR0_RHOML</name>
<reference evidence="1" key="1">
    <citation type="submission" date="2022-02" db="EMBL/GenBank/DDBJ databases">
        <title>Plant Genome Project.</title>
        <authorList>
            <person name="Zhang R.-G."/>
        </authorList>
    </citation>
    <scope>NUCLEOTIDE SEQUENCE</scope>
    <source>
        <strain evidence="1">AT1</strain>
    </source>
</reference>
<dbReference type="Proteomes" id="UP001062846">
    <property type="component" value="Chromosome 7"/>
</dbReference>
<accession>A0ACC0MYR0</accession>
<sequence>MFTTKTVADLAKAIASVPSSTSGFATTSSASATTTQTSASLTVASTSGTTSTVSTTISPAPKLTSGITGKTVEEWNSELQERSGKFRKQANAIAEWDKRILQNRDILLRLEVNENNECKLGIIYVEELSLEAKYQEMTVYSILVELQAEVAKVVETQATVERQLELIETHQQEVDKAFLSVEEEAQRIYKDDCNVLLDDEAASTRDAMYEQAEIIERELEQMSEQIKTIIQTLNANQGGELDAVDGMSPLNVVVRILNNQLSSLMWIDEKAEEFSSSIQKLASQGLQTHARITRIGLSNDTNLRNHLVNLYSKCGAFGYARKLIDECPEPDLVSWSALVSGYAQNGFGEEALLAFHEMHFLGLRCNEFTLPSVLKACSITKGFMLGKQVHGLVMVTGFESDVFVANTLVVMYAKCGALVDSRRLFDLMPERNVVSWNALFSCYVQSDIFQEALGLFREMILRGIRPDEYSLSCILNACTGMGDINQGKRIHGDLIKRGYDSDPFSANALVDMYAKGGDLQDSMAVFEGIGKPDIVSWNAIIAGCVLHEYHDWALKLFRRMKNSGTCPNMFTLSSALKACAGLGLEKLGRQLHSVLLNMNIKSDPFVSAGLIDMYCKSGLLEEAKAVYWLMPHKDLVALNAMISGLSQNREEIEALYLCSDMYKEGIGLNETTVCAILNSTASLQAVNICKQVHALSVKSGLQSDVYVSNSLIDSYGKCENVEDACKVFEECPFGDLASFTSMIASYAQRGKGEEALKLYIKMQDMELKPDPFVCSSLLNACANLSAYEQGKQIHVHILKFGFMSDDFAGNSLVNMYAKCGSVDDAGRAFSEICDRGVVSWSAMIGGLAQHGHGKEALNLFTEMLKNGISPNHVTLVSVLYACNHAGLVTEAKKYFESMKESFGIEQTQEHYACMIDLLGRAGKLDEAMDLVNKMPFEANASVWGALLGAARIHKNIELGRCASEMLFTLQPEKSGTHVLLANIYASNGMWEQVAKVRRRMKESNVKKEPGISWMEVKDKVHTFIVGDRSHSRSGEIYAKLDELRDLMNKAGYVPMVEIDLHDVEESEKELLLFHHSEKLAVAFGLIATPPGAPIRIKKNLRVCLDCHTAFKFICKIVSREIIVRDVNRFHHFRDGSCSCGDYCCLLDVNIDCSDQRKANHTFNDSNDIIAMQNLSFDITLLQCKFLLGWRMTFRVSLTLCSQILIIFMVPVGGNSQSYYSSIARKFIPVFMGSAFKNKGVQPLLDGVLSYLPCPTEVSNYALDQNNNEEKVMLSGSPAGPLVALAFKLEEGRFGQLTYLRIYEGVIRRGDSIINVNTGKKVKVPRLGRMHSNEMAEIQEAHAGQIVAVFGVDCASGDTFTDGSVRYTMTSMNVPEPVMSLAVSPVSKDSGGQFSKALNRFQREDPTFQVGLDAESGQTIISGMGELHLDIYVERIRREYKVDATVGKPRVNFRETGVPQFLETGGGKLSLIKGSQIALCCPYAIVLIFISKYIEPTPHGSSTKFESENMIVGQAIPSNFIPAIEKGFKEAANSGSLIGHPVENIRVALTDGVSHAVDSSELAFKLAAIYAFRKCYPEARPVILEPIVEQKAPTEFQGTVTGDINKRKSVIVGNDQDGDDSVITAHVDIIVDDDSECLHLRRLGLSENDEGHRALGNIKQALEALVQQRYLQKEKSNGPEGNTLVYELAERALDGPISERIKEYISRIVQKDAAPADAD</sequence>
<gene>
    <name evidence="1" type="ORF">RHMOL_Rhmol07G0038700</name>
</gene>
<protein>
    <submittedName>
        <fullName evidence="1">Uncharacterized protein</fullName>
    </submittedName>
</protein>
<dbReference type="EMBL" id="CM046394">
    <property type="protein sequence ID" value="KAI8545428.1"/>
    <property type="molecule type" value="Genomic_DNA"/>
</dbReference>
<proteinExistence type="predicted"/>
<evidence type="ECO:0000313" key="2">
    <source>
        <dbReference type="Proteomes" id="UP001062846"/>
    </source>
</evidence>
<comment type="caution">
    <text evidence="1">The sequence shown here is derived from an EMBL/GenBank/DDBJ whole genome shotgun (WGS) entry which is preliminary data.</text>
</comment>